<gene>
    <name evidence="3" type="ORF">PoMZ_01163</name>
</gene>
<feature type="compositionally biased region" description="Basic and acidic residues" evidence="1">
    <location>
        <begin position="518"/>
        <end position="529"/>
    </location>
</feature>
<evidence type="ECO:0000259" key="2">
    <source>
        <dbReference type="Pfam" id="PF06911"/>
    </source>
</evidence>
<feature type="compositionally biased region" description="Low complexity" evidence="1">
    <location>
        <begin position="505"/>
        <end position="517"/>
    </location>
</feature>
<organism evidence="3 4">
    <name type="scientific">Pyricularia oryzae</name>
    <name type="common">Rice blast fungus</name>
    <name type="synonym">Magnaporthe oryzae</name>
    <dbReference type="NCBI Taxonomy" id="318829"/>
    <lineage>
        <taxon>Eukaryota</taxon>
        <taxon>Fungi</taxon>
        <taxon>Dikarya</taxon>
        <taxon>Ascomycota</taxon>
        <taxon>Pezizomycotina</taxon>
        <taxon>Sordariomycetes</taxon>
        <taxon>Sordariomycetidae</taxon>
        <taxon>Magnaporthales</taxon>
        <taxon>Pyriculariaceae</taxon>
        <taxon>Pyricularia</taxon>
    </lineage>
</organism>
<dbReference type="GO" id="GO:0005886">
    <property type="term" value="C:plasma membrane"/>
    <property type="evidence" value="ECO:0007669"/>
    <property type="project" value="TreeGrafter"/>
</dbReference>
<dbReference type="OMA" id="WDLGPES"/>
<name>A0A4P7N1K2_PYROR</name>
<feature type="compositionally biased region" description="Basic and acidic residues" evidence="1">
    <location>
        <begin position="152"/>
        <end position="164"/>
    </location>
</feature>
<dbReference type="EMBL" id="CP034205">
    <property type="protein sequence ID" value="QBZ56257.1"/>
    <property type="molecule type" value="Genomic_DNA"/>
</dbReference>
<protein>
    <recommendedName>
        <fullName evidence="2">Senescence domain-containing protein</fullName>
    </recommendedName>
</protein>
<dbReference type="Proteomes" id="UP000294847">
    <property type="component" value="Chromosome 2"/>
</dbReference>
<dbReference type="InterPro" id="IPR009686">
    <property type="entry name" value="Senescence/spartin_C"/>
</dbReference>
<dbReference type="InterPro" id="IPR045036">
    <property type="entry name" value="Spartin-like"/>
</dbReference>
<dbReference type="Pfam" id="PF06911">
    <property type="entry name" value="Senescence"/>
    <property type="match status" value="1"/>
</dbReference>
<evidence type="ECO:0000313" key="4">
    <source>
        <dbReference type="Proteomes" id="UP000294847"/>
    </source>
</evidence>
<feature type="region of interest" description="Disordered" evidence="1">
    <location>
        <begin position="484"/>
        <end position="529"/>
    </location>
</feature>
<reference evidence="3 4" key="1">
    <citation type="journal article" date="2019" name="Mol. Biol. Evol.">
        <title>Blast fungal genomes show frequent chromosomal changes, gene gains and losses, and effector gene turnover.</title>
        <authorList>
            <person name="Gomez Luciano L.B."/>
            <person name="Jason Tsai I."/>
            <person name="Chuma I."/>
            <person name="Tosa Y."/>
            <person name="Chen Y.H."/>
            <person name="Li J.Y."/>
            <person name="Li M.Y."/>
            <person name="Jade Lu M.Y."/>
            <person name="Nakayashiki H."/>
            <person name="Li W.H."/>
        </authorList>
    </citation>
    <scope>NUCLEOTIDE SEQUENCE [LARGE SCALE GENOMIC DNA]</scope>
    <source>
        <strain evidence="3">MZ5-1-6</strain>
    </source>
</reference>
<evidence type="ECO:0000256" key="1">
    <source>
        <dbReference type="SAM" id="MobiDB-lite"/>
    </source>
</evidence>
<dbReference type="GO" id="GO:0051301">
    <property type="term" value="P:cell division"/>
    <property type="evidence" value="ECO:0007669"/>
    <property type="project" value="TreeGrafter"/>
</dbReference>
<evidence type="ECO:0000313" key="3">
    <source>
        <dbReference type="EMBL" id="QBZ56257.1"/>
    </source>
</evidence>
<feature type="region of interest" description="Disordered" evidence="1">
    <location>
        <begin position="141"/>
        <end position="211"/>
    </location>
</feature>
<sequence length="529" mass="55768">MASNEPKLLYAIDGISAYHITNGSEETLTPAGPQTLSLLMVPTSSPFADRSVDPKSGKSEEDFYLHLHLPPELDLPLPATTQIYHQPPRSYLIPRWDLGRDSGAFTRIEFPELGSRRHIQEDVDTFETILAQCTAFLERAPPPKLGVSSSSKGEKSGFGDEKAAARSMETGVAGPSSSKSKAALAQEPPPYNPNDFQPGEAYARGSHSKQQTGQIVLIDEEDGSVIGELGEGMTVIEHQALQPGSKEPVEITLPTDSTQNISVAPASKESVEMLMHPAYQKSFLVSNASMASRFIVGTSDKVSSMLQSGATAITAKSKPASKPMTFKPATHERIRRINTFTGGAVGLSTKTVGQIGKVAQNVGATLARKGHKGGGKGFDKDGNPIDGYKPGLLNKSLMAFSTVADGIEQAGKTLLTSTSNAATTVVEHKWGPEAGDVSRNLGSGVKNVGLVYIDVTGVSRRALVKNVAKGMIVGKAPNGKDVIVGGGDGGVVPVPPEKRLKDSEGNGTSSSASSIKGYSDDKKAAIEYK</sequence>
<dbReference type="PANTHER" id="PTHR21068">
    <property type="entry name" value="SPARTIN"/>
    <property type="match status" value="1"/>
</dbReference>
<feature type="domain" description="Senescence" evidence="2">
    <location>
        <begin position="282"/>
        <end position="469"/>
    </location>
</feature>
<dbReference type="AlphaFoldDB" id="A0A4P7N1K2"/>
<dbReference type="PANTHER" id="PTHR21068:SF43">
    <property type="entry name" value="SPARTIN"/>
    <property type="match status" value="1"/>
</dbReference>
<accession>A0A4P7N1K2</accession>
<proteinExistence type="predicted"/>